<keyword evidence="3" id="KW-1185">Reference proteome</keyword>
<sequence>MTNLTRPAAHDLVLVSAVQPALLDLVALSLHGTGAVTVSAAVLGETELDADRPQDAAAEEPDDGPTRGVLVRFSVPDDEEPSGAAVLDVRVATRCWTCAVREALLSLALERAALEPDGVTVVLLPPGIELVHLVPGLADAVAHEPSLRLAGVAHAVDVDAAAEDLLTHTPLTEALEDAGAVTFPGDTRCTGEVHMVGLGYADVVLALGDDPVGADLVEHLRPHDTLLVPGLDGDLPGALRSVDHDADAALARVHPATTRAWGGPVEHGVRTLDLNAELPFHPGRLRELVADLAGRGLCARGCFWLPSRPGRVCSWEVAGGVVSVGDAGTWEDLDPWTLRAGLDDGGPSDALPSTPRCHLVVTGVADDAECERVRDAFARIILRPEELEEALAWVGAPDGLEDWFGEG</sequence>
<dbReference type="AlphaFoldDB" id="A0A0X8JES5"/>
<protein>
    <recommendedName>
        <fullName evidence="1">CobW C-terminal domain-containing protein</fullName>
    </recommendedName>
</protein>
<dbReference type="Proteomes" id="UP000065220">
    <property type="component" value="Chromosome"/>
</dbReference>
<evidence type="ECO:0000313" key="2">
    <source>
        <dbReference type="EMBL" id="AMD87504.1"/>
    </source>
</evidence>
<gene>
    <name evidence="2" type="ORF">AXF14_07805</name>
</gene>
<dbReference type="Pfam" id="PF07683">
    <property type="entry name" value="CobW_C"/>
    <property type="match status" value="1"/>
</dbReference>
<organism evidence="2 3">
    <name type="scientific">Actinomyces radicidentis</name>
    <dbReference type="NCBI Taxonomy" id="111015"/>
    <lineage>
        <taxon>Bacteria</taxon>
        <taxon>Bacillati</taxon>
        <taxon>Actinomycetota</taxon>
        <taxon>Actinomycetes</taxon>
        <taxon>Actinomycetales</taxon>
        <taxon>Actinomycetaceae</taxon>
        <taxon>Actinomyces</taxon>
    </lineage>
</organism>
<dbReference type="RefSeq" id="WP_067942222.1">
    <property type="nucleotide sequence ID" value="NZ_CAUHMM010000114.1"/>
</dbReference>
<evidence type="ECO:0000259" key="1">
    <source>
        <dbReference type="SMART" id="SM00833"/>
    </source>
</evidence>
<name>A0A0X8JES5_ACTRD</name>
<dbReference type="SMART" id="SM00833">
    <property type="entry name" value="CobW_C"/>
    <property type="match status" value="1"/>
</dbReference>
<dbReference type="EMBL" id="CP014228">
    <property type="protein sequence ID" value="AMD87504.1"/>
    <property type="molecule type" value="Genomic_DNA"/>
</dbReference>
<dbReference type="OrthoDB" id="9808822at2"/>
<evidence type="ECO:0000313" key="3">
    <source>
        <dbReference type="Proteomes" id="UP000065220"/>
    </source>
</evidence>
<feature type="domain" description="CobW C-terminal" evidence="1">
    <location>
        <begin position="269"/>
        <end position="381"/>
    </location>
</feature>
<proteinExistence type="predicted"/>
<dbReference type="KEGG" id="ard:AXF14_07805"/>
<dbReference type="InterPro" id="IPR011629">
    <property type="entry name" value="CobW-like_C"/>
</dbReference>
<reference evidence="3" key="1">
    <citation type="submission" date="2016-02" db="EMBL/GenBank/DDBJ databases">
        <authorList>
            <person name="Holder M.E."/>
            <person name="Ajami N.J."/>
            <person name="Petrosino J.F."/>
        </authorList>
    </citation>
    <scope>NUCLEOTIDE SEQUENCE [LARGE SCALE GENOMIC DNA]</scope>
    <source>
        <strain evidence="3">CCUG 36733</strain>
    </source>
</reference>
<dbReference type="STRING" id="111015.AXF14_07805"/>
<accession>A0A0X8JES5</accession>